<keyword evidence="5" id="KW-0472">Membrane</keyword>
<dbReference type="Pfam" id="PF06316">
    <property type="entry name" value="Ail_Lom"/>
    <property type="match status" value="1"/>
</dbReference>
<dbReference type="AlphaFoldDB" id="A0A5N8H426"/>
<evidence type="ECO:0000313" key="8">
    <source>
        <dbReference type="Proteomes" id="UP000392867"/>
    </source>
</evidence>
<keyword evidence="3" id="KW-0812">Transmembrane</keyword>
<dbReference type="InterPro" id="IPR011250">
    <property type="entry name" value="OMP/PagP_B-barrel"/>
</dbReference>
<proteinExistence type="predicted"/>
<keyword evidence="4 6" id="KW-0732">Signal</keyword>
<evidence type="ECO:0000256" key="5">
    <source>
        <dbReference type="ARBA" id="ARBA00023136"/>
    </source>
</evidence>
<accession>A0A5N8H426</accession>
<keyword evidence="2" id="KW-1134">Transmembrane beta strand</keyword>
<name>A0A5N8H426_ECOLX</name>
<dbReference type="PRINTS" id="PR00316">
    <property type="entry name" value="ENTEROVIROMP"/>
</dbReference>
<dbReference type="PANTHER" id="PTHR35892:SF2">
    <property type="entry name" value="OUTER MEMBRANE PROTEIN PAGN"/>
    <property type="match status" value="1"/>
</dbReference>
<dbReference type="GO" id="GO:0044384">
    <property type="term" value="C:host outer membrane"/>
    <property type="evidence" value="ECO:0007669"/>
    <property type="project" value="InterPro"/>
</dbReference>
<dbReference type="InterPro" id="IPR051723">
    <property type="entry name" value="Bact_OM_Invasion-Related"/>
</dbReference>
<dbReference type="InterPro" id="IPR000758">
    <property type="entry name" value="Enterovir_OMP"/>
</dbReference>
<evidence type="ECO:0000256" key="2">
    <source>
        <dbReference type="ARBA" id="ARBA00022452"/>
    </source>
</evidence>
<dbReference type="Proteomes" id="UP000392867">
    <property type="component" value="Unassembled WGS sequence"/>
</dbReference>
<evidence type="ECO:0000256" key="4">
    <source>
        <dbReference type="ARBA" id="ARBA00022729"/>
    </source>
</evidence>
<sequence>MKHTRIIFACTTFVMSFVAAPACAAQGDSTVSFGYAHLQLSGLNNFVKDLSLYNLDTFNRFTNRHYFNSGEYADASVRGHDGKGKSPQGMSIRYRYEITDEIGVITSFTWARSMTNAQAFIDINPGDESREVKNPAASARTDIRANYWSLLSGPSWRLNEYLSVYAMAGMGGAKVTTDLKINDNLNHGAGSFSESKSTKKTALAWAAGAQFNLNESVAMDVAYESSGSGDWRTSGVIVGIGLKF</sequence>
<dbReference type="PANTHER" id="PTHR35892">
    <property type="entry name" value="OUTER MEMBRANE PROTEIN PAGN-RELATED"/>
    <property type="match status" value="1"/>
</dbReference>
<dbReference type="Gene3D" id="2.40.160.20">
    <property type="match status" value="1"/>
</dbReference>
<feature type="chain" id="PRO_5024399861" evidence="6">
    <location>
        <begin position="25"/>
        <end position="244"/>
    </location>
</feature>
<gene>
    <name evidence="7" type="ORF">FVB16_02700</name>
</gene>
<feature type="signal peptide" evidence="6">
    <location>
        <begin position="1"/>
        <end position="24"/>
    </location>
</feature>
<protein>
    <submittedName>
        <fullName evidence="7">Outer membrane beta-barrel protein</fullName>
    </submittedName>
</protein>
<evidence type="ECO:0000256" key="1">
    <source>
        <dbReference type="ARBA" id="ARBA00004141"/>
    </source>
</evidence>
<dbReference type="GO" id="GO:0016020">
    <property type="term" value="C:membrane"/>
    <property type="evidence" value="ECO:0007669"/>
    <property type="project" value="UniProtKB-SubCell"/>
</dbReference>
<dbReference type="EMBL" id="VOTT01000014">
    <property type="protein sequence ID" value="MPU47783.1"/>
    <property type="molecule type" value="Genomic_DNA"/>
</dbReference>
<organism evidence="7 8">
    <name type="scientific">Escherichia coli</name>
    <dbReference type="NCBI Taxonomy" id="562"/>
    <lineage>
        <taxon>Bacteria</taxon>
        <taxon>Pseudomonadati</taxon>
        <taxon>Pseudomonadota</taxon>
        <taxon>Gammaproteobacteria</taxon>
        <taxon>Enterobacterales</taxon>
        <taxon>Enterobacteriaceae</taxon>
        <taxon>Escherichia</taxon>
    </lineage>
</organism>
<evidence type="ECO:0000313" key="7">
    <source>
        <dbReference type="EMBL" id="MPU47783.1"/>
    </source>
</evidence>
<comment type="caution">
    <text evidence="7">The sequence shown here is derived from an EMBL/GenBank/DDBJ whole genome shotgun (WGS) entry which is preliminary data.</text>
</comment>
<evidence type="ECO:0000256" key="3">
    <source>
        <dbReference type="ARBA" id="ARBA00022692"/>
    </source>
</evidence>
<reference evidence="7 8" key="1">
    <citation type="submission" date="2019-08" db="EMBL/GenBank/DDBJ databases">
        <title>Identification of Water Treatment Resistant and Multidrug Resistant Urinary Pathogenic Escherichia coli in Wastewater.</title>
        <authorList>
            <person name="Neumann N."/>
        </authorList>
    </citation>
    <scope>NUCLEOTIDE SEQUENCE [LARGE SCALE GENOMIC DNA]</scope>
    <source>
        <strain evidence="7 8">WU2356</strain>
    </source>
</reference>
<evidence type="ECO:0000256" key="6">
    <source>
        <dbReference type="SAM" id="SignalP"/>
    </source>
</evidence>
<comment type="subcellular location">
    <subcellularLocation>
        <location evidence="1">Membrane</location>
        <topology evidence="1">Multi-pass membrane protein</topology>
    </subcellularLocation>
</comment>
<dbReference type="SUPFAM" id="SSF56925">
    <property type="entry name" value="OMPA-like"/>
    <property type="match status" value="1"/>
</dbReference>